<evidence type="ECO:0000313" key="3">
    <source>
        <dbReference type="Proteomes" id="UP001431010"/>
    </source>
</evidence>
<gene>
    <name evidence="2" type="ORF">LQG66_28010</name>
</gene>
<feature type="region of interest" description="Disordered" evidence="1">
    <location>
        <begin position="1"/>
        <end position="64"/>
    </location>
</feature>
<sequence>MALAARPRAPRQQGLAGGQEDEIPKAGAAEAPAGFDHDGMRNAGGKTGMERDCARRSCQNEIDP</sequence>
<protein>
    <submittedName>
        <fullName evidence="2">Uncharacterized protein</fullName>
    </submittedName>
</protein>
<name>A0ABY3R7N7_9BRAD</name>
<evidence type="ECO:0000256" key="1">
    <source>
        <dbReference type="SAM" id="MobiDB-lite"/>
    </source>
</evidence>
<accession>A0ABY3R7N7</accession>
<evidence type="ECO:0000313" key="2">
    <source>
        <dbReference type="EMBL" id="UFZ03062.1"/>
    </source>
</evidence>
<dbReference type="RefSeq" id="WP_231318971.1">
    <property type="nucleotide sequence ID" value="NZ_CP088156.1"/>
</dbReference>
<dbReference type="EMBL" id="CP088156">
    <property type="protein sequence ID" value="UFZ03062.1"/>
    <property type="molecule type" value="Genomic_DNA"/>
</dbReference>
<keyword evidence="3" id="KW-1185">Reference proteome</keyword>
<reference evidence="2" key="1">
    <citation type="journal article" date="2024" name="Antonie Van Leeuwenhoek">
        <title>Bradyrhizobium ontarionense sp. nov., a novel bacterial symbiont isolated from Aeschynomene indica (Indian jointvetch), harbours photosynthesis, nitrogen fixation and nitrous oxide (N2O) reductase genes.</title>
        <authorList>
            <person name="Bromfield E.S.P."/>
            <person name="Cloutier S."/>
        </authorList>
    </citation>
    <scope>NUCLEOTIDE SEQUENCE</scope>
    <source>
        <strain evidence="2">A19</strain>
    </source>
</reference>
<organism evidence="2 3">
    <name type="scientific">Bradyrhizobium ontarionense</name>
    <dbReference type="NCBI Taxonomy" id="2898149"/>
    <lineage>
        <taxon>Bacteria</taxon>
        <taxon>Pseudomonadati</taxon>
        <taxon>Pseudomonadota</taxon>
        <taxon>Alphaproteobacteria</taxon>
        <taxon>Hyphomicrobiales</taxon>
        <taxon>Nitrobacteraceae</taxon>
        <taxon>Bradyrhizobium</taxon>
    </lineage>
</organism>
<feature type="compositionally biased region" description="Low complexity" evidence="1">
    <location>
        <begin position="1"/>
        <end position="14"/>
    </location>
</feature>
<proteinExistence type="predicted"/>
<dbReference type="Proteomes" id="UP001431010">
    <property type="component" value="Chromosome"/>
</dbReference>